<sequence length="773" mass="88433">MKQLISIPILVIWIFTVIIIAGCDAQGIKSISDNQNNDGPSSPVFFHRQRAMASFRVSDQPTSDHQPEFGYRLRMPSQPNPKTYMDYNVQNNNNKNNDLMIVRPRPIIINKGETLESSSSTDRIRPLEYSTHHNDYQQQQREDSDDSQQSTFTGSNDNNFYGLPQPSSSFTGNVSQTHGSELNSSPIPAPVPEIAYYDINDTQPNQQNQPESSSRSFNGEHPDQRQIEWIRYIQRFQPIPNPIFNPVSQQQIIPATEIPVGTPVIFHRNGYRPVPEAGRPPIQNYFVQIPRPGGPLQSQHIPTTNRFQQVEIPQQRYEIVNSNEQQRFILPKQQNAGQSFIREIRPMPTTYLTDQIRYLPPIPQRMNYLIMIPLLKIVSPVIRIGSTGNTQRPTMNVDYNSISESANNKTVGDNYQVTQEQPIITQTRIHTPVFVTDYKPPKEFKYTITRNDQSMVEQKQSDDKQTMIAVPIAQQRIDSGNNVGEDRFYQIPLAQPIRHFHVPPYMHPFPIDHLMRSPLYYSNDIQSSDYERIRPGQTHTLPVVRNQSGGQGGGPVTVTIEPIPEASPSTGSQPSHPIPVSQSKPINLVINHKNKNLGQPLRQAVFEPIDNVAYPSDFPESDLYGQPQQQQQPILQVGQPLRQSSTYEPPKEYRNQIGQPLRQPGETYQKQHQAGQQLRETDNYQPIYGPPNNQNFRRLELSENIANVDESSELEPGHPDYITGRGHQLNYNPQQFQYSSTANRWPVQQRIDNNNEYYQQQSNDGIYHHQTSS</sequence>
<evidence type="ECO:0000313" key="4">
    <source>
        <dbReference type="RefSeq" id="XP_027196023.1"/>
    </source>
</evidence>
<dbReference type="InParanoid" id="A0A6P6XT21"/>
<feature type="region of interest" description="Disordered" evidence="1">
    <location>
        <begin position="134"/>
        <end position="191"/>
    </location>
</feature>
<dbReference type="KEGG" id="dpte:113790542"/>
<evidence type="ECO:0000313" key="3">
    <source>
        <dbReference type="Proteomes" id="UP000515146"/>
    </source>
</evidence>
<keyword evidence="3" id="KW-1185">Reference proteome</keyword>
<feature type="chain" id="PRO_5027605310" evidence="2">
    <location>
        <begin position="26"/>
        <end position="773"/>
    </location>
</feature>
<feature type="compositionally biased region" description="Low complexity" evidence="1">
    <location>
        <begin position="626"/>
        <end position="640"/>
    </location>
</feature>
<dbReference type="PROSITE" id="PS51257">
    <property type="entry name" value="PROKAR_LIPOPROTEIN"/>
    <property type="match status" value="1"/>
</dbReference>
<protein>
    <submittedName>
        <fullName evidence="4">Uncharacterized protein LOC113790542 isoform X1</fullName>
    </submittedName>
</protein>
<dbReference type="RefSeq" id="XP_027196023.1">
    <property type="nucleotide sequence ID" value="XM_027340222.1"/>
</dbReference>
<keyword evidence="2" id="KW-0732">Signal</keyword>
<feature type="region of interest" description="Disordered" evidence="1">
    <location>
        <begin position="612"/>
        <end position="688"/>
    </location>
</feature>
<proteinExistence type="predicted"/>
<feature type="compositionally biased region" description="Polar residues" evidence="1">
    <location>
        <begin position="151"/>
        <end position="186"/>
    </location>
</feature>
<feature type="signal peptide" evidence="2">
    <location>
        <begin position="1"/>
        <end position="25"/>
    </location>
</feature>
<dbReference type="OrthoDB" id="10411127at2759"/>
<organism evidence="3 4">
    <name type="scientific">Dermatophagoides pteronyssinus</name>
    <name type="common">European house dust mite</name>
    <dbReference type="NCBI Taxonomy" id="6956"/>
    <lineage>
        <taxon>Eukaryota</taxon>
        <taxon>Metazoa</taxon>
        <taxon>Ecdysozoa</taxon>
        <taxon>Arthropoda</taxon>
        <taxon>Chelicerata</taxon>
        <taxon>Arachnida</taxon>
        <taxon>Acari</taxon>
        <taxon>Acariformes</taxon>
        <taxon>Sarcoptiformes</taxon>
        <taxon>Astigmata</taxon>
        <taxon>Psoroptidia</taxon>
        <taxon>Analgoidea</taxon>
        <taxon>Pyroglyphidae</taxon>
        <taxon>Dermatophagoidinae</taxon>
        <taxon>Dermatophagoides</taxon>
    </lineage>
</organism>
<evidence type="ECO:0000256" key="1">
    <source>
        <dbReference type="SAM" id="MobiDB-lite"/>
    </source>
</evidence>
<gene>
    <name evidence="4" type="primary">LOC113790542</name>
</gene>
<reference evidence="4" key="1">
    <citation type="submission" date="2025-08" db="UniProtKB">
        <authorList>
            <consortium name="RefSeq"/>
        </authorList>
    </citation>
    <scope>IDENTIFICATION</scope>
    <source>
        <strain evidence="4">Airmid</strain>
    </source>
</reference>
<dbReference type="Proteomes" id="UP000515146">
    <property type="component" value="Unplaced"/>
</dbReference>
<feature type="compositionally biased region" description="Polar residues" evidence="1">
    <location>
        <begin position="567"/>
        <end position="582"/>
    </location>
</feature>
<feature type="region of interest" description="Disordered" evidence="1">
    <location>
        <begin position="562"/>
        <end position="582"/>
    </location>
</feature>
<accession>A0A6P6XT21</accession>
<dbReference type="AlphaFoldDB" id="A0A6P6XT21"/>
<name>A0A6P6XT21_DERPT</name>
<evidence type="ECO:0000256" key="2">
    <source>
        <dbReference type="SAM" id="SignalP"/>
    </source>
</evidence>
<feature type="compositionally biased region" description="Polar residues" evidence="1">
    <location>
        <begin position="666"/>
        <end position="678"/>
    </location>
</feature>
<feature type="region of interest" description="Disordered" evidence="1">
    <location>
        <begin position="201"/>
        <end position="220"/>
    </location>
</feature>